<dbReference type="GO" id="GO:0046872">
    <property type="term" value="F:metal ion binding"/>
    <property type="evidence" value="ECO:0007669"/>
    <property type="project" value="UniProtKB-KW"/>
</dbReference>
<evidence type="ECO:0000256" key="6">
    <source>
        <dbReference type="ARBA" id="ARBA00023002"/>
    </source>
</evidence>
<dbReference type="Proteomes" id="UP000514509">
    <property type="component" value="Chromosome"/>
</dbReference>
<evidence type="ECO:0000256" key="5">
    <source>
        <dbReference type="ARBA" id="ARBA00022827"/>
    </source>
</evidence>
<evidence type="ECO:0000313" key="10">
    <source>
        <dbReference type="EMBL" id="QMU28202.1"/>
    </source>
</evidence>
<dbReference type="InterPro" id="IPR017938">
    <property type="entry name" value="Riboflavin_synthase-like_b-brl"/>
</dbReference>
<keyword evidence="4" id="KW-0479">Metal-binding</keyword>
<dbReference type="PROSITE" id="PS51384">
    <property type="entry name" value="FAD_FR"/>
    <property type="match status" value="1"/>
</dbReference>
<protein>
    <submittedName>
        <fullName evidence="10">Flavodoxin reductase</fullName>
    </submittedName>
</protein>
<dbReference type="InterPro" id="IPR050415">
    <property type="entry name" value="MRET"/>
</dbReference>
<dbReference type="GO" id="GO:0050660">
    <property type="term" value="F:flavin adenine dinucleotide binding"/>
    <property type="evidence" value="ECO:0007669"/>
    <property type="project" value="TreeGrafter"/>
</dbReference>
<evidence type="ECO:0000259" key="9">
    <source>
        <dbReference type="PROSITE" id="PS51384"/>
    </source>
</evidence>
<reference evidence="10 11" key="1">
    <citation type="submission" date="2020-06" db="EMBL/GenBank/DDBJ databases">
        <authorList>
            <person name="Hwang Y.J."/>
        </authorList>
    </citation>
    <scope>NUCLEOTIDE SEQUENCE [LARGE SCALE GENOMIC DNA]</scope>
    <source>
        <strain evidence="10 11">KUDC8001</strain>
    </source>
</reference>
<dbReference type="SUPFAM" id="SSF52343">
    <property type="entry name" value="Ferredoxin reductase-like, C-terminal NADP-linked domain"/>
    <property type="match status" value="1"/>
</dbReference>
<dbReference type="EMBL" id="CP055153">
    <property type="protein sequence ID" value="QMU28202.1"/>
    <property type="molecule type" value="Genomic_DNA"/>
</dbReference>
<dbReference type="AlphaFoldDB" id="A0A7L7L5V5"/>
<dbReference type="Pfam" id="PF00175">
    <property type="entry name" value="NAD_binding_1"/>
    <property type="match status" value="1"/>
</dbReference>
<dbReference type="InterPro" id="IPR017927">
    <property type="entry name" value="FAD-bd_FR_type"/>
</dbReference>
<evidence type="ECO:0000256" key="3">
    <source>
        <dbReference type="ARBA" id="ARBA00022714"/>
    </source>
</evidence>
<sequence>METVVKIKAIETLTHNVKKFRCEKPHGYTFLPGQATEVAINKKGWEKEKRPFTFTSLNESPELEFIIKLYKDHPGVTHELDSLKIGDELIVDDAWGAISYQGSGYFIAGGAGITPFIAILRQLHQEQKLAGNRLFFSNKTEHDIILQPELTAMLDNNVIYAITSESSNNYYSGYINESFLKTYVQDFSQHFYVCGPPPMVEDLQSILAKLGACPETVVFEK</sequence>
<keyword evidence="5" id="KW-0274">FAD</keyword>
<dbReference type="PANTHER" id="PTHR47354:SF8">
    <property type="entry name" value="1,2-PHENYLACETYL-COA EPOXIDASE, SUBUNIT E"/>
    <property type="match status" value="1"/>
</dbReference>
<dbReference type="PANTHER" id="PTHR47354">
    <property type="entry name" value="NADH OXIDOREDUCTASE HCR"/>
    <property type="match status" value="1"/>
</dbReference>
<keyword evidence="8" id="KW-0411">Iron-sulfur</keyword>
<dbReference type="CDD" id="cd06196">
    <property type="entry name" value="FNR_like_1"/>
    <property type="match status" value="1"/>
</dbReference>
<dbReference type="Gene3D" id="3.40.50.80">
    <property type="entry name" value="Nucleotide-binding domain of ferredoxin-NADP reductase (FNR) module"/>
    <property type="match status" value="1"/>
</dbReference>
<feature type="domain" description="FAD-binding FR-type" evidence="9">
    <location>
        <begin position="1"/>
        <end position="101"/>
    </location>
</feature>
<dbReference type="PRINTS" id="PR00410">
    <property type="entry name" value="PHEHYDRXLASE"/>
</dbReference>
<dbReference type="GO" id="GO:0016491">
    <property type="term" value="F:oxidoreductase activity"/>
    <property type="evidence" value="ECO:0007669"/>
    <property type="project" value="UniProtKB-KW"/>
</dbReference>
<organism evidence="10 11">
    <name type="scientific">Adhaeribacter radiodurans</name>
    <dbReference type="NCBI Taxonomy" id="2745197"/>
    <lineage>
        <taxon>Bacteria</taxon>
        <taxon>Pseudomonadati</taxon>
        <taxon>Bacteroidota</taxon>
        <taxon>Cytophagia</taxon>
        <taxon>Cytophagales</taxon>
        <taxon>Hymenobacteraceae</taxon>
        <taxon>Adhaeribacter</taxon>
    </lineage>
</organism>
<keyword evidence="3" id="KW-0001">2Fe-2S</keyword>
<dbReference type="Pfam" id="PF00970">
    <property type="entry name" value="FAD_binding_6"/>
    <property type="match status" value="1"/>
</dbReference>
<name>A0A7L7L5V5_9BACT</name>
<gene>
    <name evidence="10" type="ORF">HUW48_09185</name>
</gene>
<evidence type="ECO:0000256" key="8">
    <source>
        <dbReference type="ARBA" id="ARBA00023014"/>
    </source>
</evidence>
<evidence type="ECO:0000256" key="7">
    <source>
        <dbReference type="ARBA" id="ARBA00023004"/>
    </source>
</evidence>
<dbReference type="InterPro" id="IPR008333">
    <property type="entry name" value="Cbr1-like_FAD-bd_dom"/>
</dbReference>
<dbReference type="GO" id="GO:0051537">
    <property type="term" value="F:2 iron, 2 sulfur cluster binding"/>
    <property type="evidence" value="ECO:0007669"/>
    <property type="project" value="UniProtKB-KW"/>
</dbReference>
<evidence type="ECO:0000256" key="2">
    <source>
        <dbReference type="ARBA" id="ARBA00022630"/>
    </source>
</evidence>
<reference evidence="10 11" key="2">
    <citation type="submission" date="2020-08" db="EMBL/GenBank/DDBJ databases">
        <title>Adhaeribacter dokdonensis sp. nov., isolated from the rhizosphere of Elymus tsukushiensis, a plant native to the Dokdo Islands, Republic of Korea.</title>
        <authorList>
            <person name="Ghim S.Y."/>
        </authorList>
    </citation>
    <scope>NUCLEOTIDE SEQUENCE [LARGE SCALE GENOMIC DNA]</scope>
    <source>
        <strain evidence="10 11">KUDC8001</strain>
    </source>
</reference>
<comment type="cofactor">
    <cofactor evidence="1">
        <name>FAD</name>
        <dbReference type="ChEBI" id="CHEBI:57692"/>
    </cofactor>
</comment>
<dbReference type="KEGG" id="add:HUW48_09185"/>
<dbReference type="Gene3D" id="2.40.30.10">
    <property type="entry name" value="Translation factors"/>
    <property type="match status" value="1"/>
</dbReference>
<evidence type="ECO:0000313" key="11">
    <source>
        <dbReference type="Proteomes" id="UP000514509"/>
    </source>
</evidence>
<keyword evidence="7" id="KW-0408">Iron</keyword>
<dbReference type="InterPro" id="IPR001433">
    <property type="entry name" value="OxRdtase_FAD/NAD-bd"/>
</dbReference>
<dbReference type="InterPro" id="IPR039261">
    <property type="entry name" value="FNR_nucleotide-bd"/>
</dbReference>
<accession>A0A7L7L5V5</accession>
<keyword evidence="2" id="KW-0285">Flavoprotein</keyword>
<proteinExistence type="predicted"/>
<dbReference type="RefSeq" id="WP_182415390.1">
    <property type="nucleotide sequence ID" value="NZ_CP055153.1"/>
</dbReference>
<dbReference type="SUPFAM" id="SSF63380">
    <property type="entry name" value="Riboflavin synthase domain-like"/>
    <property type="match status" value="1"/>
</dbReference>
<evidence type="ECO:0000256" key="4">
    <source>
        <dbReference type="ARBA" id="ARBA00022723"/>
    </source>
</evidence>
<keyword evidence="6" id="KW-0560">Oxidoreductase</keyword>
<keyword evidence="11" id="KW-1185">Reference proteome</keyword>
<evidence type="ECO:0000256" key="1">
    <source>
        <dbReference type="ARBA" id="ARBA00001974"/>
    </source>
</evidence>